<evidence type="ECO:0000256" key="10">
    <source>
        <dbReference type="ARBA" id="ARBA00022917"/>
    </source>
</evidence>
<evidence type="ECO:0000313" key="15">
    <source>
        <dbReference type="EMBL" id="OGF20917.1"/>
    </source>
</evidence>
<feature type="domain" description="Aminoacyl-transfer RNA synthetases class-II family profile" evidence="14">
    <location>
        <begin position="113"/>
        <end position="339"/>
    </location>
</feature>
<keyword evidence="10 13" id="KW-0648">Protein biosynthesis</keyword>
<organism evidence="15 16">
    <name type="scientific">Candidatus Falkowbacteria bacterium RIFOXYA2_FULL_38_12</name>
    <dbReference type="NCBI Taxonomy" id="1797993"/>
    <lineage>
        <taxon>Bacteria</taxon>
        <taxon>Candidatus Falkowiibacteriota</taxon>
    </lineage>
</organism>
<evidence type="ECO:0000256" key="12">
    <source>
        <dbReference type="ARBA" id="ARBA00049255"/>
    </source>
</evidence>
<evidence type="ECO:0000256" key="4">
    <source>
        <dbReference type="ARBA" id="ARBA00022490"/>
    </source>
</evidence>
<dbReference type="SUPFAM" id="SSF55681">
    <property type="entry name" value="Class II aaRS and biotin synthetases"/>
    <property type="match status" value="1"/>
</dbReference>
<keyword evidence="6 13" id="KW-0479">Metal-binding</keyword>
<dbReference type="CDD" id="cd00496">
    <property type="entry name" value="PheRS_alpha_core"/>
    <property type="match status" value="1"/>
</dbReference>
<evidence type="ECO:0000256" key="13">
    <source>
        <dbReference type="HAMAP-Rule" id="MF_00281"/>
    </source>
</evidence>
<evidence type="ECO:0000256" key="5">
    <source>
        <dbReference type="ARBA" id="ARBA00022598"/>
    </source>
</evidence>
<dbReference type="InterPro" id="IPR004529">
    <property type="entry name" value="Phe-tRNA-synth_IIc_asu"/>
</dbReference>
<dbReference type="HAMAP" id="MF_00281">
    <property type="entry name" value="Phe_tRNA_synth_alpha1"/>
    <property type="match status" value="1"/>
</dbReference>
<dbReference type="NCBIfam" id="TIGR00468">
    <property type="entry name" value="pheS"/>
    <property type="match status" value="1"/>
</dbReference>
<dbReference type="PANTHER" id="PTHR11538:SF41">
    <property type="entry name" value="PHENYLALANINE--TRNA LIGASE, MITOCHONDRIAL"/>
    <property type="match status" value="1"/>
</dbReference>
<dbReference type="Pfam" id="PF02912">
    <property type="entry name" value="Phe_tRNA-synt_N"/>
    <property type="match status" value="1"/>
</dbReference>
<name>A0A1F5S2I7_9BACT</name>
<proteinExistence type="inferred from homology"/>
<dbReference type="Proteomes" id="UP000177407">
    <property type="component" value="Unassembled WGS sequence"/>
</dbReference>
<dbReference type="GO" id="GO:0000049">
    <property type="term" value="F:tRNA binding"/>
    <property type="evidence" value="ECO:0007669"/>
    <property type="project" value="InterPro"/>
</dbReference>
<keyword evidence="11 13" id="KW-0030">Aminoacyl-tRNA synthetase</keyword>
<dbReference type="GO" id="GO:0000287">
    <property type="term" value="F:magnesium ion binding"/>
    <property type="evidence" value="ECO:0007669"/>
    <property type="project" value="UniProtKB-UniRule"/>
</dbReference>
<evidence type="ECO:0000256" key="3">
    <source>
        <dbReference type="ARBA" id="ARBA00011209"/>
    </source>
</evidence>
<accession>A0A1F5S2I7</accession>
<dbReference type="GO" id="GO:0005737">
    <property type="term" value="C:cytoplasm"/>
    <property type="evidence" value="ECO:0007669"/>
    <property type="project" value="UniProtKB-SubCell"/>
</dbReference>
<dbReference type="EMBL" id="MFGA01000018">
    <property type="protein sequence ID" value="OGF20917.1"/>
    <property type="molecule type" value="Genomic_DNA"/>
</dbReference>
<evidence type="ECO:0000256" key="6">
    <source>
        <dbReference type="ARBA" id="ARBA00022723"/>
    </source>
</evidence>
<dbReference type="Gene3D" id="3.30.930.10">
    <property type="entry name" value="Bira Bifunctional Protein, Domain 2"/>
    <property type="match status" value="1"/>
</dbReference>
<sequence length="340" mass="38854">MLEEKIKQLKEETIKKISEVANLEQLRELEIYFLGRKGELTKILRTLGDLSIEERAKAGDLANKIKNELTLEIQKARQNLGEKTDGSSEKEWIDVTAVKEKEEFGHLHPISIVQYELEDIFTSMGFMVLDGPELESDYYNFEALNIPSWHPARDMQDTFYVEGENLLMRTQTSSMQVRAMEKYGAPLRVVVPGRCFRNEATDVRHEHTFYQLEGFMVGKDISVANLKAVLEVVAKKLYGDDTKVKLRPKFYPFVEPGINGEVTCFLCKGKGCRVCKNTGWLEIFGAGLIHPNVLKFGKIDSKKWSGFAFGFGLTRLAMLKYEIDDVRLLCGGDLRFLKQF</sequence>
<comment type="subcellular location">
    <subcellularLocation>
        <location evidence="1 13">Cytoplasm</location>
    </subcellularLocation>
</comment>
<comment type="subunit">
    <text evidence="3 13">Tetramer of two alpha and two beta subunits.</text>
</comment>
<dbReference type="PANTHER" id="PTHR11538">
    <property type="entry name" value="PHENYLALANYL-TRNA SYNTHETASE"/>
    <property type="match status" value="1"/>
</dbReference>
<evidence type="ECO:0000256" key="7">
    <source>
        <dbReference type="ARBA" id="ARBA00022741"/>
    </source>
</evidence>
<evidence type="ECO:0000256" key="9">
    <source>
        <dbReference type="ARBA" id="ARBA00022842"/>
    </source>
</evidence>
<gene>
    <name evidence="13" type="primary">pheS</name>
    <name evidence="15" type="ORF">A2257_01105</name>
</gene>
<evidence type="ECO:0000256" key="8">
    <source>
        <dbReference type="ARBA" id="ARBA00022840"/>
    </source>
</evidence>
<comment type="cofactor">
    <cofactor evidence="13">
        <name>Mg(2+)</name>
        <dbReference type="ChEBI" id="CHEBI:18420"/>
    </cofactor>
    <text evidence="13">Binds 2 magnesium ions per tetramer.</text>
</comment>
<dbReference type="EC" id="6.1.1.20" evidence="13"/>
<dbReference type="Pfam" id="PF01409">
    <property type="entry name" value="tRNA-synt_2d"/>
    <property type="match status" value="1"/>
</dbReference>
<dbReference type="PROSITE" id="PS50862">
    <property type="entry name" value="AA_TRNA_LIGASE_II"/>
    <property type="match status" value="1"/>
</dbReference>
<dbReference type="InterPro" id="IPR045864">
    <property type="entry name" value="aa-tRNA-synth_II/BPL/LPL"/>
</dbReference>
<dbReference type="InterPro" id="IPR006195">
    <property type="entry name" value="aa-tRNA-synth_II"/>
</dbReference>
<dbReference type="InterPro" id="IPR002319">
    <property type="entry name" value="Phenylalanyl-tRNA_Synthase"/>
</dbReference>
<evidence type="ECO:0000256" key="11">
    <source>
        <dbReference type="ARBA" id="ARBA00023146"/>
    </source>
</evidence>
<dbReference type="InterPro" id="IPR022911">
    <property type="entry name" value="Phe_tRNA_ligase_alpha1_bac"/>
</dbReference>
<keyword evidence="4 13" id="KW-0963">Cytoplasm</keyword>
<keyword evidence="5 13" id="KW-0436">Ligase</keyword>
<protein>
    <recommendedName>
        <fullName evidence="13">Phenylalanine--tRNA ligase alpha subunit</fullName>
        <ecNumber evidence="13">6.1.1.20</ecNumber>
    </recommendedName>
    <alternativeName>
        <fullName evidence="13">Phenylalanyl-tRNA synthetase alpha subunit</fullName>
        <shortName evidence="13">PheRS</shortName>
    </alternativeName>
</protein>
<dbReference type="FunFam" id="3.30.930.10:FF:000089">
    <property type="entry name" value="Phenylalanine--tRNA ligase alpha subunit"/>
    <property type="match status" value="1"/>
</dbReference>
<evidence type="ECO:0000259" key="14">
    <source>
        <dbReference type="PROSITE" id="PS50862"/>
    </source>
</evidence>
<evidence type="ECO:0000313" key="16">
    <source>
        <dbReference type="Proteomes" id="UP000177407"/>
    </source>
</evidence>
<keyword evidence="7 13" id="KW-0547">Nucleotide-binding</keyword>
<dbReference type="SUPFAM" id="SSF46589">
    <property type="entry name" value="tRNA-binding arm"/>
    <property type="match status" value="1"/>
</dbReference>
<comment type="similarity">
    <text evidence="2 13">Belongs to the class-II aminoacyl-tRNA synthetase family. Phe-tRNA synthetase alpha subunit type 1 subfamily.</text>
</comment>
<comment type="caution">
    <text evidence="15">The sequence shown here is derived from an EMBL/GenBank/DDBJ whole genome shotgun (WGS) entry which is preliminary data.</text>
</comment>
<keyword evidence="8 13" id="KW-0067">ATP-binding</keyword>
<feature type="binding site" evidence="13">
    <location>
        <position position="255"/>
    </location>
    <ligand>
        <name>Mg(2+)</name>
        <dbReference type="ChEBI" id="CHEBI:18420"/>
        <note>shared with beta subunit</note>
    </ligand>
</feature>
<evidence type="ECO:0000256" key="1">
    <source>
        <dbReference type="ARBA" id="ARBA00004496"/>
    </source>
</evidence>
<keyword evidence="9 13" id="KW-0460">Magnesium</keyword>
<dbReference type="GO" id="GO:0006432">
    <property type="term" value="P:phenylalanyl-tRNA aminoacylation"/>
    <property type="evidence" value="ECO:0007669"/>
    <property type="project" value="UniProtKB-UniRule"/>
</dbReference>
<dbReference type="AlphaFoldDB" id="A0A1F5S2I7"/>
<dbReference type="GO" id="GO:0005524">
    <property type="term" value="F:ATP binding"/>
    <property type="evidence" value="ECO:0007669"/>
    <property type="project" value="UniProtKB-UniRule"/>
</dbReference>
<evidence type="ECO:0000256" key="2">
    <source>
        <dbReference type="ARBA" id="ARBA00010207"/>
    </source>
</evidence>
<reference evidence="15 16" key="1">
    <citation type="journal article" date="2016" name="Nat. Commun.">
        <title>Thousands of microbial genomes shed light on interconnected biogeochemical processes in an aquifer system.</title>
        <authorList>
            <person name="Anantharaman K."/>
            <person name="Brown C.T."/>
            <person name="Hug L.A."/>
            <person name="Sharon I."/>
            <person name="Castelle C.J."/>
            <person name="Probst A.J."/>
            <person name="Thomas B.C."/>
            <person name="Singh A."/>
            <person name="Wilkins M.J."/>
            <person name="Karaoz U."/>
            <person name="Brodie E.L."/>
            <person name="Williams K.H."/>
            <person name="Hubbard S.S."/>
            <person name="Banfield J.F."/>
        </authorList>
    </citation>
    <scope>NUCLEOTIDE SEQUENCE [LARGE SCALE GENOMIC DNA]</scope>
</reference>
<comment type="catalytic activity">
    <reaction evidence="12 13">
        <text>tRNA(Phe) + L-phenylalanine + ATP = L-phenylalanyl-tRNA(Phe) + AMP + diphosphate + H(+)</text>
        <dbReference type="Rhea" id="RHEA:19413"/>
        <dbReference type="Rhea" id="RHEA-COMP:9668"/>
        <dbReference type="Rhea" id="RHEA-COMP:9699"/>
        <dbReference type="ChEBI" id="CHEBI:15378"/>
        <dbReference type="ChEBI" id="CHEBI:30616"/>
        <dbReference type="ChEBI" id="CHEBI:33019"/>
        <dbReference type="ChEBI" id="CHEBI:58095"/>
        <dbReference type="ChEBI" id="CHEBI:78442"/>
        <dbReference type="ChEBI" id="CHEBI:78531"/>
        <dbReference type="ChEBI" id="CHEBI:456215"/>
        <dbReference type="EC" id="6.1.1.20"/>
    </reaction>
</comment>
<dbReference type="GO" id="GO:0004826">
    <property type="term" value="F:phenylalanine-tRNA ligase activity"/>
    <property type="evidence" value="ECO:0007669"/>
    <property type="project" value="UniProtKB-UniRule"/>
</dbReference>
<dbReference type="InterPro" id="IPR010978">
    <property type="entry name" value="tRNA-bd_arm"/>
</dbReference>
<dbReference type="InterPro" id="IPR004188">
    <property type="entry name" value="Phe-tRNA_ligase_II_N"/>
</dbReference>